<dbReference type="PANTHER" id="PTHR35317:SF38">
    <property type="entry name" value="RNA-DIRECTED DNA POLYMERASE"/>
    <property type="match status" value="1"/>
</dbReference>
<dbReference type="Pfam" id="PF14223">
    <property type="entry name" value="Retrotran_gag_2"/>
    <property type="match status" value="1"/>
</dbReference>
<sequence length="147" mass="16718">MWDVIDPKSDTATVDEQKEQLAFAIISQAVSDETMMQVASKDSALDVWKALCSMHMGAERDNEAKFQTLHWEFENFCMNNTESVDDFATKAMLLFIHIATTTEYFGDINKISMEEVIGSLKAYEECVKIRNIRTEQEVLLVRGHGSL</sequence>
<protein>
    <submittedName>
        <fullName evidence="1">Uncharacterized protein</fullName>
    </submittedName>
</protein>
<keyword evidence="2" id="KW-1185">Reference proteome</keyword>
<dbReference type="OrthoDB" id="694580at2759"/>
<dbReference type="EMBL" id="SPHZ02000009">
    <property type="protein sequence ID" value="KAF0897896.1"/>
    <property type="molecule type" value="Genomic_DNA"/>
</dbReference>
<proteinExistence type="predicted"/>
<dbReference type="PANTHER" id="PTHR35317">
    <property type="entry name" value="OS04G0629600 PROTEIN"/>
    <property type="match status" value="1"/>
</dbReference>
<comment type="caution">
    <text evidence="1">The sequence shown here is derived from an EMBL/GenBank/DDBJ whole genome shotgun (WGS) entry which is preliminary data.</text>
</comment>
<dbReference type="Proteomes" id="UP000479710">
    <property type="component" value="Unassembled WGS sequence"/>
</dbReference>
<evidence type="ECO:0000313" key="1">
    <source>
        <dbReference type="EMBL" id="KAF0897896.1"/>
    </source>
</evidence>
<reference evidence="1 2" key="1">
    <citation type="submission" date="2019-11" db="EMBL/GenBank/DDBJ databases">
        <title>Whole genome sequence of Oryza granulata.</title>
        <authorList>
            <person name="Li W."/>
        </authorList>
    </citation>
    <scope>NUCLEOTIDE SEQUENCE [LARGE SCALE GENOMIC DNA]</scope>
    <source>
        <strain evidence="2">cv. Menghai</strain>
        <tissue evidence="1">Leaf</tissue>
    </source>
</reference>
<name>A0A6G1CCN3_9ORYZ</name>
<accession>A0A6G1CCN3</accession>
<organism evidence="1 2">
    <name type="scientific">Oryza meyeriana var. granulata</name>
    <dbReference type="NCBI Taxonomy" id="110450"/>
    <lineage>
        <taxon>Eukaryota</taxon>
        <taxon>Viridiplantae</taxon>
        <taxon>Streptophyta</taxon>
        <taxon>Embryophyta</taxon>
        <taxon>Tracheophyta</taxon>
        <taxon>Spermatophyta</taxon>
        <taxon>Magnoliopsida</taxon>
        <taxon>Liliopsida</taxon>
        <taxon>Poales</taxon>
        <taxon>Poaceae</taxon>
        <taxon>BOP clade</taxon>
        <taxon>Oryzoideae</taxon>
        <taxon>Oryzeae</taxon>
        <taxon>Oryzinae</taxon>
        <taxon>Oryza</taxon>
        <taxon>Oryza meyeriana</taxon>
    </lineage>
</organism>
<evidence type="ECO:0000313" key="2">
    <source>
        <dbReference type="Proteomes" id="UP000479710"/>
    </source>
</evidence>
<dbReference type="AlphaFoldDB" id="A0A6G1CCN3"/>
<gene>
    <name evidence="1" type="ORF">E2562_001608</name>
</gene>